<keyword evidence="7" id="KW-1185">Reference proteome</keyword>
<dbReference type="GO" id="GO:0005672">
    <property type="term" value="C:transcription factor TFIIA complex"/>
    <property type="evidence" value="ECO:0007669"/>
    <property type="project" value="InterPro"/>
</dbReference>
<evidence type="ECO:0000256" key="3">
    <source>
        <dbReference type="ARBA" id="ARBA00023163"/>
    </source>
</evidence>
<reference evidence="6" key="1">
    <citation type="submission" date="2025-08" db="UniProtKB">
        <authorList>
            <consortium name="Ensembl"/>
        </authorList>
    </citation>
    <scope>IDENTIFICATION</scope>
</reference>
<comment type="subcellular location">
    <subcellularLocation>
        <location evidence="1">Nucleus</location>
    </subcellularLocation>
</comment>
<dbReference type="Gene3D" id="2.30.18.10">
    <property type="entry name" value="Transcription factor IIA (TFIIA), beta-barrel domain"/>
    <property type="match status" value="1"/>
</dbReference>
<dbReference type="PANTHER" id="PTHR12694">
    <property type="entry name" value="TRANSCRIPTION INITIATION FACTOR IIA SUBUNIT 1"/>
    <property type="match status" value="1"/>
</dbReference>
<reference evidence="6" key="2">
    <citation type="submission" date="2025-09" db="UniProtKB">
        <authorList>
            <consortium name="Ensembl"/>
        </authorList>
    </citation>
    <scope>IDENTIFICATION</scope>
</reference>
<proteinExistence type="inferred from homology"/>
<feature type="region of interest" description="Disordered" evidence="5">
    <location>
        <begin position="28"/>
        <end position="77"/>
    </location>
</feature>
<dbReference type="GO" id="GO:0006367">
    <property type="term" value="P:transcription initiation at RNA polymerase II promoter"/>
    <property type="evidence" value="ECO:0007669"/>
    <property type="project" value="InterPro"/>
</dbReference>
<dbReference type="AlphaFoldDB" id="A0A8C9WYH5"/>
<accession>A0A8C9WYH5</accession>
<dbReference type="InterPro" id="IPR009088">
    <property type="entry name" value="TFIIA_b-brl"/>
</dbReference>
<protein>
    <submittedName>
        <fullName evidence="6">General transcription factor IIA, 1-like</fullName>
    </submittedName>
</protein>
<name>A0A8C9WYH5_SANLU</name>
<dbReference type="Proteomes" id="UP000694568">
    <property type="component" value="Unplaced"/>
</dbReference>
<comment type="similarity">
    <text evidence="2">Belongs to the TFIIA subunit 1 family.</text>
</comment>
<feature type="region of interest" description="Disordered" evidence="5">
    <location>
        <begin position="195"/>
        <end position="233"/>
    </location>
</feature>
<dbReference type="SUPFAM" id="SSF50784">
    <property type="entry name" value="Transcription factor IIA (TFIIA), beta-barrel domain"/>
    <property type="match status" value="1"/>
</dbReference>
<sequence length="288" mass="31958">MPLILRRQSHPLFQLLLSHSRHIKRPLYPSVRRAASPEQPPVPAAEPSQPQGANSPEPEVTLEENEPSPHPEPVNLRMTASPCSQLLDFQICTEEALTHTAQLKTRDIDDILKEVIEEEREKAERAKNLTPAKTDSQSEAVLGLDLDYNYSELSDIVQLDGPAGNSDIEEEEGVPLEENDFLGIINAEAIKALQEGDGSSDGNSISSTSDSEGADELANVEEEDPLNSGDDVIEQDIPDLFDTDNVIVCQYDKIHRSKNRWKFHLKDGVMCYGGRDYVFSKAVGEAEW</sequence>
<evidence type="ECO:0000256" key="5">
    <source>
        <dbReference type="SAM" id="MobiDB-lite"/>
    </source>
</evidence>
<dbReference type="SMART" id="SM01371">
    <property type="entry name" value="TFIIA"/>
    <property type="match status" value="1"/>
</dbReference>
<evidence type="ECO:0000256" key="2">
    <source>
        <dbReference type="ARBA" id="ARBA00010059"/>
    </source>
</evidence>
<dbReference type="CDD" id="cd07976">
    <property type="entry name" value="TFIIA_alpha_beta_like"/>
    <property type="match status" value="1"/>
</dbReference>
<dbReference type="Pfam" id="PF03153">
    <property type="entry name" value="TFIIA"/>
    <property type="match status" value="1"/>
</dbReference>
<dbReference type="InterPro" id="IPR004855">
    <property type="entry name" value="TFIIA_asu/bsu"/>
</dbReference>
<keyword evidence="4" id="KW-0539">Nucleus</keyword>
<evidence type="ECO:0000256" key="1">
    <source>
        <dbReference type="ARBA" id="ARBA00004123"/>
    </source>
</evidence>
<dbReference type="Ensembl" id="ENSSLUT00000002387.1">
    <property type="protein sequence ID" value="ENSSLUP00000002299.1"/>
    <property type="gene ID" value="ENSSLUG00000001051.1"/>
</dbReference>
<dbReference type="GeneTree" id="ENSGT00940000163055"/>
<feature type="compositionally biased region" description="Low complexity" evidence="5">
    <location>
        <begin position="196"/>
        <end position="211"/>
    </location>
</feature>
<organism evidence="6 7">
    <name type="scientific">Sander lucioperca</name>
    <name type="common">Pike-perch</name>
    <name type="synonym">Perca lucioperca</name>
    <dbReference type="NCBI Taxonomy" id="283035"/>
    <lineage>
        <taxon>Eukaryota</taxon>
        <taxon>Metazoa</taxon>
        <taxon>Chordata</taxon>
        <taxon>Craniata</taxon>
        <taxon>Vertebrata</taxon>
        <taxon>Euteleostomi</taxon>
        <taxon>Actinopterygii</taxon>
        <taxon>Neopterygii</taxon>
        <taxon>Teleostei</taxon>
        <taxon>Neoteleostei</taxon>
        <taxon>Acanthomorphata</taxon>
        <taxon>Eupercaria</taxon>
        <taxon>Perciformes</taxon>
        <taxon>Percoidei</taxon>
        <taxon>Percidae</taxon>
        <taxon>Luciopercinae</taxon>
        <taxon>Sander</taxon>
    </lineage>
</organism>
<evidence type="ECO:0000313" key="6">
    <source>
        <dbReference type="Ensembl" id="ENSSLUP00000002299.1"/>
    </source>
</evidence>
<dbReference type="PANTHER" id="PTHR12694:SF9">
    <property type="entry name" value="TFIIA-ALPHA AND BETA-LIKE FACTOR"/>
    <property type="match status" value="1"/>
</dbReference>
<keyword evidence="3" id="KW-0804">Transcription</keyword>
<dbReference type="FunFam" id="2.30.18.10:FF:000002">
    <property type="entry name" value="Transcription initiation factor IIA subunit 1"/>
    <property type="match status" value="1"/>
</dbReference>
<feature type="compositionally biased region" description="Acidic residues" evidence="5">
    <location>
        <begin position="212"/>
        <end position="233"/>
    </location>
</feature>
<evidence type="ECO:0000313" key="7">
    <source>
        <dbReference type="Proteomes" id="UP000694568"/>
    </source>
</evidence>
<evidence type="ECO:0000256" key="4">
    <source>
        <dbReference type="ARBA" id="ARBA00023242"/>
    </source>
</evidence>